<evidence type="ECO:0000256" key="1">
    <source>
        <dbReference type="SAM" id="MobiDB-lite"/>
    </source>
</evidence>
<proteinExistence type="predicted"/>
<evidence type="ECO:0008006" key="5">
    <source>
        <dbReference type="Google" id="ProtNLM"/>
    </source>
</evidence>
<dbReference type="AlphaFoldDB" id="A0A2S1LSA5"/>
<protein>
    <recommendedName>
        <fullName evidence="5">DUF3300 domain-containing protein</fullName>
    </recommendedName>
</protein>
<sequence>MKIKIFTIAIFALLFGSTIEAQDRTTVRANNGDISDNLDLQAVASIFGDSRDLADFEQRLNDPSLQISNLDLNGDNQVDYLRVIETGEGNTHVIVIQSVLGRDMYQDVATIEVERDRNNNVQVQVVGDVYMYGQNYIYEPVYVRPPVIYNVFWASNYNYYASPWSWGYYPTYFSYWNPYPVYRYRNNVHIHINNNNHYNYVTTRRSNRAESIYRSSRSNYYERQHPDQSFSRRNTNATNRQQLVENRRSNSNNATRTNRDNSVRNGGTIPNTNVRPSNTSNNRTQGQGTRNTTTGTRGNTTAQPNTPNRSTTPATTNVRTNTPSRTTPATNAVRMNTTPTQPTRSVNTTPRNTAPVSAPAPSNNRSQSVRSAAPAPAPARSAAPANNTRSAAPSNAGSGRSSGGR</sequence>
<feature type="region of interest" description="Disordered" evidence="1">
    <location>
        <begin position="213"/>
        <end position="405"/>
    </location>
</feature>
<keyword evidence="4" id="KW-1185">Reference proteome</keyword>
<name>A0A2S1LSA5_9FLAO</name>
<evidence type="ECO:0000256" key="2">
    <source>
        <dbReference type="SAM" id="SignalP"/>
    </source>
</evidence>
<dbReference type="KEGG" id="fki:FK004_16105"/>
<evidence type="ECO:0000313" key="3">
    <source>
        <dbReference type="EMBL" id="AWG26640.1"/>
    </source>
</evidence>
<feature type="compositionally biased region" description="Low complexity" evidence="1">
    <location>
        <begin position="311"/>
        <end position="323"/>
    </location>
</feature>
<feature type="compositionally biased region" description="Low complexity" evidence="1">
    <location>
        <begin position="370"/>
        <end position="399"/>
    </location>
</feature>
<evidence type="ECO:0000313" key="4">
    <source>
        <dbReference type="Proteomes" id="UP000244677"/>
    </source>
</evidence>
<feature type="compositionally biased region" description="Low complexity" evidence="1">
    <location>
        <begin position="281"/>
        <end position="301"/>
    </location>
</feature>
<dbReference type="EMBL" id="CP020919">
    <property type="protein sequence ID" value="AWG26640.1"/>
    <property type="molecule type" value="Genomic_DNA"/>
</dbReference>
<feature type="compositionally biased region" description="Polar residues" evidence="1">
    <location>
        <begin position="263"/>
        <end position="280"/>
    </location>
</feature>
<reference evidence="3 4" key="1">
    <citation type="submission" date="2017-04" db="EMBL/GenBank/DDBJ databases">
        <title>Complete genome sequence of Flavobacterium kingsejong AJ004.</title>
        <authorList>
            <person name="Lee P.C."/>
        </authorList>
    </citation>
    <scope>NUCLEOTIDE SEQUENCE [LARGE SCALE GENOMIC DNA]</scope>
    <source>
        <strain evidence="3 4">AJ004</strain>
    </source>
</reference>
<organism evidence="3 4">
    <name type="scientific">Flavobacterium kingsejongi</name>
    <dbReference type="NCBI Taxonomy" id="1678728"/>
    <lineage>
        <taxon>Bacteria</taxon>
        <taxon>Pseudomonadati</taxon>
        <taxon>Bacteroidota</taxon>
        <taxon>Flavobacteriia</taxon>
        <taxon>Flavobacteriales</taxon>
        <taxon>Flavobacteriaceae</taxon>
        <taxon>Flavobacterium</taxon>
    </lineage>
</organism>
<dbReference type="Proteomes" id="UP000244677">
    <property type="component" value="Chromosome"/>
</dbReference>
<feature type="signal peptide" evidence="2">
    <location>
        <begin position="1"/>
        <end position="21"/>
    </location>
</feature>
<dbReference type="RefSeq" id="WP_193844343.1">
    <property type="nucleotide sequence ID" value="NZ_CP020919.1"/>
</dbReference>
<keyword evidence="2" id="KW-0732">Signal</keyword>
<accession>A0A2S1LSA5</accession>
<feature type="compositionally biased region" description="Polar residues" evidence="1">
    <location>
        <begin position="324"/>
        <end position="369"/>
    </location>
</feature>
<feature type="chain" id="PRO_5015397324" description="DUF3300 domain-containing protein" evidence="2">
    <location>
        <begin position="22"/>
        <end position="405"/>
    </location>
</feature>
<feature type="compositionally biased region" description="Polar residues" evidence="1">
    <location>
        <begin position="227"/>
        <end position="244"/>
    </location>
</feature>
<gene>
    <name evidence="3" type="ORF">FK004_16105</name>
</gene>